<dbReference type="Gene3D" id="1.10.510.10">
    <property type="entry name" value="Transferase(Phosphotransferase) domain 1"/>
    <property type="match status" value="1"/>
</dbReference>
<dbReference type="Proteomes" id="UP000016931">
    <property type="component" value="Unassembled WGS sequence"/>
</dbReference>
<gene>
    <name evidence="2" type="ORF">SEPMUDRAFT_89334</name>
</gene>
<sequence>MLSASSNHVTEESITGASGRVYRIEKILQDKGHPLTKVYRAKSDGMTNDFVLKEISQEWDVRLGIYERIGNNCPYLRNLVDTIPERQMFVFEYLEDNLLLLARQEDEQPPVPPSAMKYILKCILKGLAELHSKDIIHNDIKANNIMIQFSSRAPEWKVAKVQLVDLEDAHYTPPPAALGGAWVGNIMWRSPEAHAMGPIRKSSDMWSFGLVCLYAITRVLPFAVDKASLPKDVEPLAIIISRQISYFVEADDFCAFINYLEPDSPWVQAFMETLKEFTKGGKPFKPFRMWKHYERFGQPESLRGLIGEMVRFDPDKRLTAEEALGHEWFREGEGG</sequence>
<evidence type="ECO:0000313" key="2">
    <source>
        <dbReference type="EMBL" id="EMF11596.1"/>
    </source>
</evidence>
<dbReference type="GO" id="GO:0005737">
    <property type="term" value="C:cytoplasm"/>
    <property type="evidence" value="ECO:0007669"/>
    <property type="project" value="TreeGrafter"/>
</dbReference>
<dbReference type="OrthoDB" id="1724197at2759"/>
<keyword evidence="2" id="KW-0418">Kinase</keyword>
<dbReference type="PANTHER" id="PTHR24361">
    <property type="entry name" value="MITOGEN-ACTIVATED KINASE KINASE KINASE"/>
    <property type="match status" value="1"/>
</dbReference>
<dbReference type="SUPFAM" id="SSF56112">
    <property type="entry name" value="Protein kinase-like (PK-like)"/>
    <property type="match status" value="1"/>
</dbReference>
<dbReference type="AlphaFoldDB" id="M3CEY3"/>
<dbReference type="GO" id="GO:0004674">
    <property type="term" value="F:protein serine/threonine kinase activity"/>
    <property type="evidence" value="ECO:0007669"/>
    <property type="project" value="TreeGrafter"/>
</dbReference>
<dbReference type="PANTHER" id="PTHR24361:SF785">
    <property type="entry name" value="DUAL SPECIFICITY MITOGEN-ACTIVATED PROTEIN KINASE KINASE 1"/>
    <property type="match status" value="1"/>
</dbReference>
<dbReference type="InterPro" id="IPR000719">
    <property type="entry name" value="Prot_kinase_dom"/>
</dbReference>
<dbReference type="Pfam" id="PF00069">
    <property type="entry name" value="Pkinase"/>
    <property type="match status" value="1"/>
</dbReference>
<dbReference type="InterPro" id="IPR008271">
    <property type="entry name" value="Ser/Thr_kinase_AS"/>
</dbReference>
<dbReference type="OMA" id="FGIVCIC"/>
<dbReference type="InterPro" id="IPR011009">
    <property type="entry name" value="Kinase-like_dom_sf"/>
</dbReference>
<proteinExistence type="predicted"/>
<feature type="domain" description="Protein kinase" evidence="1">
    <location>
        <begin position="7"/>
        <end position="329"/>
    </location>
</feature>
<dbReference type="RefSeq" id="XP_016759717.1">
    <property type="nucleotide sequence ID" value="XM_016910497.1"/>
</dbReference>
<name>M3CEY3_SPHMS</name>
<dbReference type="HOGENOM" id="CLU_054430_0_0_1"/>
<dbReference type="PROSITE" id="PS50011">
    <property type="entry name" value="PROTEIN_KINASE_DOM"/>
    <property type="match status" value="1"/>
</dbReference>
<reference evidence="2 3" key="1">
    <citation type="journal article" date="2012" name="PLoS Pathog.">
        <title>Diverse lifestyles and strategies of plant pathogenesis encoded in the genomes of eighteen Dothideomycetes fungi.</title>
        <authorList>
            <person name="Ohm R.A."/>
            <person name="Feau N."/>
            <person name="Henrissat B."/>
            <person name="Schoch C.L."/>
            <person name="Horwitz B.A."/>
            <person name="Barry K.W."/>
            <person name="Condon B.J."/>
            <person name="Copeland A.C."/>
            <person name="Dhillon B."/>
            <person name="Glaser F."/>
            <person name="Hesse C.N."/>
            <person name="Kosti I."/>
            <person name="LaButti K."/>
            <person name="Lindquist E.A."/>
            <person name="Lucas S."/>
            <person name="Salamov A.A."/>
            <person name="Bradshaw R.E."/>
            <person name="Ciuffetti L."/>
            <person name="Hamelin R.C."/>
            <person name="Kema G.H.J."/>
            <person name="Lawrence C."/>
            <person name="Scott J.A."/>
            <person name="Spatafora J.W."/>
            <person name="Turgeon B.G."/>
            <person name="de Wit P.J.G.M."/>
            <person name="Zhong S."/>
            <person name="Goodwin S.B."/>
            <person name="Grigoriev I.V."/>
        </authorList>
    </citation>
    <scope>NUCLEOTIDE SEQUENCE [LARGE SCALE GENOMIC DNA]</scope>
    <source>
        <strain evidence="2 3">SO2202</strain>
    </source>
</reference>
<keyword evidence="3" id="KW-1185">Reference proteome</keyword>
<protein>
    <submittedName>
        <fullName evidence="2">Kinase-like protein</fullName>
    </submittedName>
</protein>
<accession>M3CEY3</accession>
<dbReference type="GO" id="GO:0005524">
    <property type="term" value="F:ATP binding"/>
    <property type="evidence" value="ECO:0007669"/>
    <property type="project" value="InterPro"/>
</dbReference>
<dbReference type="EMBL" id="KB456266">
    <property type="protein sequence ID" value="EMF11596.1"/>
    <property type="molecule type" value="Genomic_DNA"/>
</dbReference>
<dbReference type="STRING" id="692275.M3CEY3"/>
<organism evidence="2 3">
    <name type="scientific">Sphaerulina musiva (strain SO2202)</name>
    <name type="common">Poplar stem canker fungus</name>
    <name type="synonym">Septoria musiva</name>
    <dbReference type="NCBI Taxonomy" id="692275"/>
    <lineage>
        <taxon>Eukaryota</taxon>
        <taxon>Fungi</taxon>
        <taxon>Dikarya</taxon>
        <taxon>Ascomycota</taxon>
        <taxon>Pezizomycotina</taxon>
        <taxon>Dothideomycetes</taxon>
        <taxon>Dothideomycetidae</taxon>
        <taxon>Mycosphaerellales</taxon>
        <taxon>Mycosphaerellaceae</taxon>
        <taxon>Sphaerulina</taxon>
    </lineage>
</organism>
<dbReference type="PROSITE" id="PS00108">
    <property type="entry name" value="PROTEIN_KINASE_ST"/>
    <property type="match status" value="1"/>
</dbReference>
<dbReference type="eggNOG" id="KOG0600">
    <property type="taxonomic scope" value="Eukaryota"/>
</dbReference>
<evidence type="ECO:0000313" key="3">
    <source>
        <dbReference type="Proteomes" id="UP000016931"/>
    </source>
</evidence>
<evidence type="ECO:0000259" key="1">
    <source>
        <dbReference type="PROSITE" id="PS50011"/>
    </source>
</evidence>
<dbReference type="InterPro" id="IPR053235">
    <property type="entry name" value="Ser_Thr_kinase"/>
</dbReference>
<dbReference type="SMART" id="SM00220">
    <property type="entry name" value="S_TKc"/>
    <property type="match status" value="1"/>
</dbReference>
<dbReference type="GeneID" id="27907634"/>
<keyword evidence="2" id="KW-0808">Transferase</keyword>